<dbReference type="Proteomes" id="UP001055439">
    <property type="component" value="Chromosome 8"/>
</dbReference>
<organism evidence="1 2">
    <name type="scientific">Musa troglodytarum</name>
    <name type="common">fe'i banana</name>
    <dbReference type="NCBI Taxonomy" id="320322"/>
    <lineage>
        <taxon>Eukaryota</taxon>
        <taxon>Viridiplantae</taxon>
        <taxon>Streptophyta</taxon>
        <taxon>Embryophyta</taxon>
        <taxon>Tracheophyta</taxon>
        <taxon>Spermatophyta</taxon>
        <taxon>Magnoliopsida</taxon>
        <taxon>Liliopsida</taxon>
        <taxon>Zingiberales</taxon>
        <taxon>Musaceae</taxon>
        <taxon>Musa</taxon>
    </lineage>
</organism>
<dbReference type="AlphaFoldDB" id="A0A9E7H4Y0"/>
<keyword evidence="2" id="KW-1185">Reference proteome</keyword>
<accession>A0A9E7H4Y0</accession>
<evidence type="ECO:0000313" key="2">
    <source>
        <dbReference type="Proteomes" id="UP001055439"/>
    </source>
</evidence>
<reference evidence="1" key="1">
    <citation type="submission" date="2022-05" db="EMBL/GenBank/DDBJ databases">
        <title>The Musa troglodytarum L. genome provides insights into the mechanism of non-climacteric behaviour and enrichment of carotenoids.</title>
        <authorList>
            <person name="Wang J."/>
        </authorList>
    </citation>
    <scope>NUCLEOTIDE SEQUENCE</scope>
    <source>
        <tissue evidence="1">Leaf</tissue>
    </source>
</reference>
<gene>
    <name evidence="1" type="ORF">MUK42_17951</name>
</gene>
<evidence type="ECO:0000313" key="1">
    <source>
        <dbReference type="EMBL" id="URE23822.1"/>
    </source>
</evidence>
<protein>
    <submittedName>
        <fullName evidence="1">SAC3/GANP/Nin1/mts3/eIF-3 p25 family</fullName>
    </submittedName>
</protein>
<sequence>MTLVARKGHALATLGARRSYSLHTSLIQIRARAISYVNYSGYKPHPYPLMHLSKILMIKESDLEDLCHVCGLETSIDEAGLKTLPVKQTKFSLPKSGFRSYSLSAIDDVKRYANNVRWRASAIALEAILL</sequence>
<dbReference type="Gene3D" id="1.25.40.990">
    <property type="match status" value="1"/>
</dbReference>
<proteinExistence type="predicted"/>
<dbReference type="EMBL" id="CP097510">
    <property type="protein sequence ID" value="URE23822.1"/>
    <property type="molecule type" value="Genomic_DNA"/>
</dbReference>
<name>A0A9E7H4Y0_9LILI</name>